<gene>
    <name evidence="2" type="ORF">CL6EHI_134620</name>
</gene>
<feature type="compositionally biased region" description="Acidic residues" evidence="1">
    <location>
        <begin position="103"/>
        <end position="113"/>
    </location>
</feature>
<comment type="caution">
    <text evidence="2">The sequence shown here is derived from an EMBL/GenBank/DDBJ whole genome shotgun (WGS) entry which is preliminary data.</text>
</comment>
<dbReference type="VEuPathDB" id="AmoebaDB:KM1_136380"/>
<dbReference type="VEuPathDB" id="AmoebaDB:EHI8A_114690"/>
<accession>A0A5K1VQH6</accession>
<proteinExistence type="predicted"/>
<dbReference type="EMBL" id="BDEQ01000001">
    <property type="protein sequence ID" value="GAT94478.1"/>
    <property type="molecule type" value="Genomic_DNA"/>
</dbReference>
<dbReference type="OMA" id="DEFNPME"/>
<dbReference type="AlphaFoldDB" id="A0A5K1VQH6"/>
<feature type="region of interest" description="Disordered" evidence="1">
    <location>
        <begin position="80"/>
        <end position="113"/>
    </location>
</feature>
<name>A0A5K1VQH6_ENTHI</name>
<evidence type="ECO:0000313" key="3">
    <source>
        <dbReference type="Proteomes" id="UP000078387"/>
    </source>
</evidence>
<protein>
    <submittedName>
        <fullName evidence="2">Uncharacterized protein</fullName>
    </submittedName>
</protein>
<dbReference type="VEuPathDB" id="AmoebaDB:EHI7A_081880"/>
<organism evidence="2 3">
    <name type="scientific">Entamoeba histolytica</name>
    <dbReference type="NCBI Taxonomy" id="5759"/>
    <lineage>
        <taxon>Eukaryota</taxon>
        <taxon>Amoebozoa</taxon>
        <taxon>Evosea</taxon>
        <taxon>Archamoebae</taxon>
        <taxon>Mastigamoebida</taxon>
        <taxon>Entamoebidae</taxon>
        <taxon>Entamoeba</taxon>
    </lineage>
</organism>
<evidence type="ECO:0000256" key="1">
    <source>
        <dbReference type="SAM" id="MobiDB-lite"/>
    </source>
</evidence>
<dbReference type="VEuPathDB" id="AmoebaDB:EHI_134620"/>
<evidence type="ECO:0000313" key="2">
    <source>
        <dbReference type="EMBL" id="GAT94478.1"/>
    </source>
</evidence>
<dbReference type="Proteomes" id="UP000078387">
    <property type="component" value="Unassembled WGS sequence"/>
</dbReference>
<dbReference type="VEuPathDB" id="AmoebaDB:EHI5A_058150"/>
<reference evidence="2 3" key="1">
    <citation type="submission" date="2016-05" db="EMBL/GenBank/DDBJ databases">
        <title>First whole genome sequencing of Entamoeba histolytica HM1:IMSS-clone-6.</title>
        <authorList>
            <person name="Mukherjee Avik.K."/>
            <person name="Izumyama S."/>
            <person name="Nakada-Tsukui K."/>
            <person name="Nozaki T."/>
        </authorList>
    </citation>
    <scope>NUCLEOTIDE SEQUENCE [LARGE SCALE GENOMIC DNA]</scope>
    <source>
        <strain evidence="2 3">HM1:IMSS clone 6</strain>
    </source>
</reference>
<sequence length="113" mass="12606">MNKSGLENGPVSVSKNLVINSKRLSVSETTLQYNQKKQAQSVGDSEIPQVFTDSPNRSENPGLINIKNKLNSIDIEEEEPPPIRSHQLAYSHFPPKPTTNTFDSDEFNPVEII</sequence>
<feature type="region of interest" description="Disordered" evidence="1">
    <location>
        <begin position="36"/>
        <end position="64"/>
    </location>
</feature>